<evidence type="ECO:0000259" key="3">
    <source>
        <dbReference type="Pfam" id="PF02342"/>
    </source>
</evidence>
<evidence type="ECO:0000256" key="1">
    <source>
        <dbReference type="ARBA" id="ARBA00008775"/>
    </source>
</evidence>
<dbReference type="Proteomes" id="UP001172687">
    <property type="component" value="Unassembled WGS sequence"/>
</dbReference>
<evidence type="ECO:0000256" key="2">
    <source>
        <dbReference type="SAM" id="MobiDB-lite"/>
    </source>
</evidence>
<dbReference type="InterPro" id="IPR051324">
    <property type="entry name" value="Stress/Tellurium_Resist"/>
</dbReference>
<dbReference type="PANTHER" id="PTHR32097">
    <property type="entry name" value="CAMP-BINDING PROTEIN 1-RELATED"/>
    <property type="match status" value="1"/>
</dbReference>
<reference evidence="4" key="1">
    <citation type="submission" date="2023-07" db="EMBL/GenBank/DDBJ databases">
        <title>Degradation of tert-butanol by M. austroafricanum TBA100.</title>
        <authorList>
            <person name="Helbich S."/>
            <person name="Vainshtein Y."/>
        </authorList>
    </citation>
    <scope>NUCLEOTIDE SEQUENCE</scope>
    <source>
        <strain evidence="4">TBA100</strain>
    </source>
</reference>
<dbReference type="RefSeq" id="WP_208675588.1">
    <property type="nucleotide sequence ID" value="NZ_CP070380.1"/>
</dbReference>
<evidence type="ECO:0000313" key="5">
    <source>
        <dbReference type="Proteomes" id="UP001172687"/>
    </source>
</evidence>
<sequence>MNLTKGANAPVPGDKVNLILSWSGNCDVDVAALLCSSSGKVRSDDDFVFYNQPRHASSAVLHTGKRSGPVCTDSLSIDLGATEPGIEKIVVSASAYGGNFGQLSLLAVAVTDARDDTELLQFTIPDATVETAMICAEFYRRNGAWKFRAVGQGYSSGLRGVATDFGITVEDDDLVQDPAPAQAPTVAASTPQSVAATHGPPAGYQPTQVPSYPPAGYQQTPVPSYPQYPPAAGQPLPQPPVPAESPEGPEDDVVLQPFPTDNPYLKRVFKMKEFGRAPGRALEVYRERVADPEEKMIAAFKSKHGQYRWGYVVLTSHALRWFQTLPTRDEDFWSWNDVSLSGSVVICEGFQYQLKGFGAGRKFKALMLVLAQSEGWEKDRNR</sequence>
<dbReference type="InterPro" id="IPR003325">
    <property type="entry name" value="TerD"/>
</dbReference>
<dbReference type="EMBL" id="JAUHTC010000089">
    <property type="protein sequence ID" value="MDN4521266.1"/>
    <property type="molecule type" value="Genomic_DNA"/>
</dbReference>
<accession>A0ABT8HKI8</accession>
<name>A0ABT8HKI8_MYCAO</name>
<keyword evidence="5" id="KW-1185">Reference proteome</keyword>
<proteinExistence type="inferred from homology"/>
<comment type="similarity">
    <text evidence="1">Belongs to the CAPAB/TerDEXZ family.</text>
</comment>
<feature type="domain" description="TerD" evidence="3">
    <location>
        <begin position="1"/>
        <end position="165"/>
    </location>
</feature>
<gene>
    <name evidence="4" type="ORF">QYF68_26090</name>
</gene>
<dbReference type="Pfam" id="PF02342">
    <property type="entry name" value="TerD"/>
    <property type="match status" value="1"/>
</dbReference>
<protein>
    <submittedName>
        <fullName evidence="4">TerD family protein</fullName>
    </submittedName>
</protein>
<dbReference type="CDD" id="cd06974">
    <property type="entry name" value="TerD_like"/>
    <property type="match status" value="1"/>
</dbReference>
<feature type="region of interest" description="Disordered" evidence="2">
    <location>
        <begin position="181"/>
        <end position="252"/>
    </location>
</feature>
<dbReference type="PANTHER" id="PTHR32097:SF4">
    <property type="entry name" value="GENERAL STRESS PROTEIN 16U"/>
    <property type="match status" value="1"/>
</dbReference>
<dbReference type="Gene3D" id="2.60.60.30">
    <property type="entry name" value="sav2460 like domains"/>
    <property type="match status" value="1"/>
</dbReference>
<organism evidence="4 5">
    <name type="scientific">Mycolicibacterium austroafricanum</name>
    <name type="common">Mycobacterium austroafricanum</name>
    <dbReference type="NCBI Taxonomy" id="39687"/>
    <lineage>
        <taxon>Bacteria</taxon>
        <taxon>Bacillati</taxon>
        <taxon>Actinomycetota</taxon>
        <taxon>Actinomycetes</taxon>
        <taxon>Mycobacteriales</taxon>
        <taxon>Mycobacteriaceae</taxon>
        <taxon>Mycolicibacterium</taxon>
    </lineage>
</organism>
<evidence type="ECO:0000313" key="4">
    <source>
        <dbReference type="EMBL" id="MDN4521266.1"/>
    </source>
</evidence>
<comment type="caution">
    <text evidence="4">The sequence shown here is derived from an EMBL/GenBank/DDBJ whole genome shotgun (WGS) entry which is preliminary data.</text>
</comment>